<dbReference type="Pfam" id="PF00903">
    <property type="entry name" value="Glyoxalase"/>
    <property type="match status" value="1"/>
</dbReference>
<dbReference type="PROSITE" id="PS51819">
    <property type="entry name" value="VOC"/>
    <property type="match status" value="1"/>
</dbReference>
<dbReference type="InterPro" id="IPR004360">
    <property type="entry name" value="Glyas_Fos-R_dOase_dom"/>
</dbReference>
<proteinExistence type="predicted"/>
<dbReference type="AlphaFoldDB" id="A0A256F473"/>
<dbReference type="RefSeq" id="WP_094578560.1">
    <property type="nucleotide sequence ID" value="NZ_JBHEEL010000003.1"/>
</dbReference>
<gene>
    <name evidence="2" type="ORF">CEV32_1970</name>
</gene>
<dbReference type="SUPFAM" id="SSF54593">
    <property type="entry name" value="Glyoxalase/Bleomycin resistance protein/Dihydroxybiphenyl dioxygenase"/>
    <property type="match status" value="1"/>
</dbReference>
<dbReference type="InterPro" id="IPR037523">
    <property type="entry name" value="VOC_core"/>
</dbReference>
<protein>
    <submittedName>
        <fullName evidence="2">Glyoxalase-like domain protein</fullName>
    </submittedName>
</protein>
<evidence type="ECO:0000313" key="3">
    <source>
        <dbReference type="Proteomes" id="UP000216345"/>
    </source>
</evidence>
<comment type="caution">
    <text evidence="2">The sequence shown here is derived from an EMBL/GenBank/DDBJ whole genome shotgun (WGS) entry which is preliminary data.</text>
</comment>
<keyword evidence="3" id="KW-1185">Reference proteome</keyword>
<evidence type="ECO:0000259" key="1">
    <source>
        <dbReference type="PROSITE" id="PS51819"/>
    </source>
</evidence>
<dbReference type="Proteomes" id="UP000216345">
    <property type="component" value="Unassembled WGS sequence"/>
</dbReference>
<reference evidence="2 3" key="1">
    <citation type="submission" date="2017-07" db="EMBL/GenBank/DDBJ databases">
        <title>Phylogenetic study on the rhizospheric bacterium Ochrobactrum sp. A44.</title>
        <authorList>
            <person name="Krzyzanowska D.M."/>
            <person name="Ossowicki A."/>
            <person name="Rajewska M."/>
            <person name="Maciag T."/>
            <person name="Kaczynski Z."/>
            <person name="Czerwicka M."/>
            <person name="Jafra S."/>
        </authorList>
    </citation>
    <scope>NUCLEOTIDE SEQUENCE [LARGE SCALE GENOMIC DNA]</scope>
    <source>
        <strain evidence="2 3">PR17</strain>
    </source>
</reference>
<accession>A0A256F473</accession>
<organism evidence="2 3">
    <name type="scientific">Brucella rhizosphaerae</name>
    <dbReference type="NCBI Taxonomy" id="571254"/>
    <lineage>
        <taxon>Bacteria</taxon>
        <taxon>Pseudomonadati</taxon>
        <taxon>Pseudomonadota</taxon>
        <taxon>Alphaproteobacteria</taxon>
        <taxon>Hyphomicrobiales</taxon>
        <taxon>Brucellaceae</taxon>
        <taxon>Brucella/Ochrobactrum group</taxon>
        <taxon>Brucella</taxon>
    </lineage>
</organism>
<dbReference type="InterPro" id="IPR029068">
    <property type="entry name" value="Glyas_Bleomycin-R_OHBP_Dase"/>
</dbReference>
<dbReference type="Gene3D" id="3.10.180.10">
    <property type="entry name" value="2,3-Dihydroxybiphenyl 1,2-Dioxygenase, domain 1"/>
    <property type="match status" value="1"/>
</dbReference>
<evidence type="ECO:0000313" key="2">
    <source>
        <dbReference type="EMBL" id="OYR09540.1"/>
    </source>
</evidence>
<dbReference type="OrthoDB" id="6892799at2"/>
<name>A0A256F473_9HYPH</name>
<sequence>MTGIISAVLVHVSDVEAAIGWYSKAFPQAVLKHLEAFDFSYLQIGNVDLEIVLADEKVASGAAGSIVYWHVDDFDTSVTHFIAIGGKLYRGPLTIQDGLRMCQIKDPWGNCIGLRG</sequence>
<feature type="domain" description="VOC" evidence="1">
    <location>
        <begin position="3"/>
        <end position="116"/>
    </location>
</feature>
<dbReference type="EMBL" id="NNRK01000034">
    <property type="protein sequence ID" value="OYR09540.1"/>
    <property type="molecule type" value="Genomic_DNA"/>
</dbReference>